<dbReference type="GO" id="GO:0003677">
    <property type="term" value="F:DNA binding"/>
    <property type="evidence" value="ECO:0007669"/>
    <property type="project" value="UniProtKB-KW"/>
</dbReference>
<dbReference type="SUPFAM" id="SSF46785">
    <property type="entry name" value="Winged helix' DNA-binding domain"/>
    <property type="match status" value="1"/>
</dbReference>
<dbReference type="PROSITE" id="PS51197">
    <property type="entry name" value="HTH_RRF2_2"/>
    <property type="match status" value="1"/>
</dbReference>
<dbReference type="Pfam" id="PF02082">
    <property type="entry name" value="Rrf2"/>
    <property type="match status" value="1"/>
</dbReference>
<dbReference type="KEGG" id="frc:KX01_1139"/>
<dbReference type="InterPro" id="IPR036390">
    <property type="entry name" value="WH_DNA-bd_sf"/>
</dbReference>
<dbReference type="OrthoDB" id="9795923at2"/>
<name>A0A1J0KRX0_9GAMM</name>
<dbReference type="AlphaFoldDB" id="A0A1J0KRX0"/>
<dbReference type="EMBL" id="CP009654">
    <property type="protein sequence ID" value="APC96489.1"/>
    <property type="molecule type" value="Genomic_DNA"/>
</dbReference>
<dbReference type="InterPro" id="IPR000944">
    <property type="entry name" value="Tscrpt_reg_Rrf2"/>
</dbReference>
<organism evidence="2 3">
    <name type="scientific">Francisella frigiditurris</name>
    <dbReference type="NCBI Taxonomy" id="1542390"/>
    <lineage>
        <taxon>Bacteria</taxon>
        <taxon>Pseudomonadati</taxon>
        <taxon>Pseudomonadota</taxon>
        <taxon>Gammaproteobacteria</taxon>
        <taxon>Thiotrichales</taxon>
        <taxon>Francisellaceae</taxon>
        <taxon>Francisella</taxon>
    </lineage>
</organism>
<dbReference type="GO" id="GO:0005829">
    <property type="term" value="C:cytosol"/>
    <property type="evidence" value="ECO:0007669"/>
    <property type="project" value="TreeGrafter"/>
</dbReference>
<gene>
    <name evidence="2" type="ORF">KX01_1139</name>
</gene>
<reference evidence="3" key="1">
    <citation type="submission" date="2014-10" db="EMBL/GenBank/DDBJ databases">
        <authorList>
            <person name="Kuske C.R."/>
            <person name="Challacombe J.F."/>
            <person name="Daligault H.E."/>
            <person name="Davenport K.W."/>
            <person name="Johnson S.L."/>
            <person name="Siddaramappa S."/>
            <person name="Petersen J.M."/>
        </authorList>
    </citation>
    <scope>NUCLEOTIDE SEQUENCE [LARGE SCALE GENOMIC DNA]</scope>
    <source>
        <strain evidence="3">CA97-1460</strain>
    </source>
</reference>
<dbReference type="NCBIfam" id="TIGR00738">
    <property type="entry name" value="rrf2_super"/>
    <property type="match status" value="1"/>
</dbReference>
<evidence type="ECO:0000313" key="2">
    <source>
        <dbReference type="EMBL" id="APC96489.1"/>
    </source>
</evidence>
<keyword evidence="3" id="KW-1185">Reference proteome</keyword>
<dbReference type="PANTHER" id="PTHR33221">
    <property type="entry name" value="WINGED HELIX-TURN-HELIX TRANSCRIPTIONAL REGULATOR, RRF2 FAMILY"/>
    <property type="match status" value="1"/>
</dbReference>
<evidence type="ECO:0000313" key="3">
    <source>
        <dbReference type="Proteomes" id="UP000182521"/>
    </source>
</evidence>
<dbReference type="Gene3D" id="1.10.10.10">
    <property type="entry name" value="Winged helix-like DNA-binding domain superfamily/Winged helix DNA-binding domain"/>
    <property type="match status" value="1"/>
</dbReference>
<protein>
    <submittedName>
        <fullName evidence="2">Rrf2 family protein</fullName>
    </submittedName>
</protein>
<dbReference type="GO" id="GO:0003700">
    <property type="term" value="F:DNA-binding transcription factor activity"/>
    <property type="evidence" value="ECO:0007669"/>
    <property type="project" value="TreeGrafter"/>
</dbReference>
<dbReference type="STRING" id="1542390.KX01_1139"/>
<evidence type="ECO:0000256" key="1">
    <source>
        <dbReference type="ARBA" id="ARBA00023125"/>
    </source>
</evidence>
<dbReference type="Proteomes" id="UP000182521">
    <property type="component" value="Chromosome"/>
</dbReference>
<dbReference type="RefSeq" id="WP_071664054.1">
    <property type="nucleotide sequence ID" value="NZ_CP009654.1"/>
</dbReference>
<keyword evidence="1" id="KW-0238">DNA-binding</keyword>
<dbReference type="InterPro" id="IPR036388">
    <property type="entry name" value="WH-like_DNA-bd_sf"/>
</dbReference>
<sequence length="137" mass="15647">MNLTSFTDYSLRVLIILGSNPSCKFKTKDLADNLGIKLNHATKVIHNLSNLEYIRSYKGRDGGISISQGAYESKLSKIVKDLEPLNIVECFSIEKYPKCFLLPQCKLKSILHQATNDFIKRLEKYTLLDICNFKNNE</sequence>
<accession>A0A1J0KRX0</accession>
<dbReference type="PANTHER" id="PTHR33221:SF4">
    <property type="entry name" value="HTH-TYPE TRANSCRIPTIONAL REPRESSOR NSRR"/>
    <property type="match status" value="1"/>
</dbReference>
<proteinExistence type="predicted"/>